<evidence type="ECO:0000256" key="1">
    <source>
        <dbReference type="RuleBase" id="RU004003"/>
    </source>
</evidence>
<dbReference type="PANTHER" id="PTHR30332:SF17">
    <property type="entry name" value="TYPE IV PILIATION SYSTEM PROTEIN DR_0774-RELATED"/>
    <property type="match status" value="1"/>
</dbReference>
<dbReference type="AlphaFoldDB" id="A0A5B2V8U6"/>
<dbReference type="InterPro" id="IPR001775">
    <property type="entry name" value="GspD/PilQ"/>
</dbReference>
<evidence type="ECO:0000259" key="3">
    <source>
        <dbReference type="Pfam" id="PF00263"/>
    </source>
</evidence>
<dbReference type="PRINTS" id="PR00811">
    <property type="entry name" value="BCTERIALGSPD"/>
</dbReference>
<dbReference type="InterPro" id="IPR004846">
    <property type="entry name" value="T2SS/T3SS_dom"/>
</dbReference>
<dbReference type="InterPro" id="IPR050810">
    <property type="entry name" value="Bact_Secretion_Sys_Channel"/>
</dbReference>
<dbReference type="EMBL" id="VUOA01000040">
    <property type="protein sequence ID" value="KAA2234995.1"/>
    <property type="molecule type" value="Genomic_DNA"/>
</dbReference>
<evidence type="ECO:0000313" key="6">
    <source>
        <dbReference type="Proteomes" id="UP000323142"/>
    </source>
</evidence>
<protein>
    <submittedName>
        <fullName evidence="5">Type II and III secretion system protein family protein</fullName>
    </submittedName>
</protein>
<comment type="caution">
    <text evidence="5">The sequence shown here is derived from an EMBL/GenBank/DDBJ whole genome shotgun (WGS) entry which is preliminary data.</text>
</comment>
<comment type="similarity">
    <text evidence="1">Belongs to the bacterial secretin family.</text>
</comment>
<evidence type="ECO:0000313" key="5">
    <source>
        <dbReference type="EMBL" id="KAA2234995.1"/>
    </source>
</evidence>
<accession>A0A5B2V8U6</accession>
<feature type="domain" description="Type II/III secretion system secretin-like" evidence="3">
    <location>
        <begin position="275"/>
        <end position="444"/>
    </location>
</feature>
<proteinExistence type="inferred from homology"/>
<dbReference type="PANTHER" id="PTHR30332">
    <property type="entry name" value="PROBABLE GENERAL SECRETION PATHWAY PROTEIN D"/>
    <property type="match status" value="1"/>
</dbReference>
<feature type="domain" description="Pilus formation protein N-terminal" evidence="4">
    <location>
        <begin position="61"/>
        <end position="130"/>
    </location>
</feature>
<sequence length="498" mass="51876">MPSLLPPVAGVRAAVAAALVHALAFGPAPALAKGPAALPPAGVEASGAPLITIGPEEQGTARRMDLSIGKSIIVDLPRDAKEVFVANPKVANAVVRSTRKIFVIGMENGATSIFVLDAEGRQIATLEISVGRDLNVLRQTLRTSLPGAQVDVRPAGDSILLTGVVASASDAQQAADIATAFVGASGGLFSSTKGAVINSLTIKGKEQVMLRVTVVEVARSVLKQFGISTSGSWSGLDVATAQSFSLSPQVQATSNSITGGFKAGGFSASATLNAFERAGVSRVLAEPTLVAISGEAATFTAGGEIPLPSGQSCEPIAGTSRVRCTQGVEFKPFGINLSFTPVVLAENRISLRVSTEVTELDYENQFRFETVNVPGIKVRKSVTSVELPSGATMMTAGLLSQHWGHAISGTPGMMNLPILGALFRSRDYQRRETELMILVSPYIAKAMESREVARPDDGFVEAYDGQAVLLGRLNKLYGVVGSEAGPKGLRGRFGFITD</sequence>
<evidence type="ECO:0000259" key="4">
    <source>
        <dbReference type="Pfam" id="PF13629"/>
    </source>
</evidence>
<feature type="chain" id="PRO_5022884138" evidence="2">
    <location>
        <begin position="33"/>
        <end position="498"/>
    </location>
</feature>
<organism evidence="5 6">
    <name type="scientific">Salinarimonas soli</name>
    <dbReference type="NCBI Taxonomy" id="1638099"/>
    <lineage>
        <taxon>Bacteria</taxon>
        <taxon>Pseudomonadati</taxon>
        <taxon>Pseudomonadota</taxon>
        <taxon>Alphaproteobacteria</taxon>
        <taxon>Hyphomicrobiales</taxon>
        <taxon>Salinarimonadaceae</taxon>
        <taxon>Salinarimonas</taxon>
    </lineage>
</organism>
<dbReference type="Proteomes" id="UP000323142">
    <property type="component" value="Unassembled WGS sequence"/>
</dbReference>
<gene>
    <name evidence="5" type="ORF">F0L46_21900</name>
</gene>
<evidence type="ECO:0000256" key="2">
    <source>
        <dbReference type="SAM" id="SignalP"/>
    </source>
</evidence>
<dbReference type="GO" id="GO:0015627">
    <property type="term" value="C:type II protein secretion system complex"/>
    <property type="evidence" value="ECO:0007669"/>
    <property type="project" value="TreeGrafter"/>
</dbReference>
<dbReference type="Pfam" id="PF13629">
    <property type="entry name" value="T2SS-T3SS_pil_N"/>
    <property type="match status" value="1"/>
</dbReference>
<reference evidence="5 6" key="1">
    <citation type="submission" date="2019-09" db="EMBL/GenBank/DDBJ databases">
        <title>Salinarimonas rosea gen. nov., sp. nov., a new member of the a-2 subgroup of the Proteobacteria.</title>
        <authorList>
            <person name="Liu J."/>
        </authorList>
    </citation>
    <scope>NUCLEOTIDE SEQUENCE [LARGE SCALE GENOMIC DNA]</scope>
    <source>
        <strain evidence="5 6">BN140002</strain>
    </source>
</reference>
<dbReference type="GO" id="GO:0009306">
    <property type="term" value="P:protein secretion"/>
    <property type="evidence" value="ECO:0007669"/>
    <property type="project" value="InterPro"/>
</dbReference>
<reference evidence="5 6" key="2">
    <citation type="submission" date="2019-09" db="EMBL/GenBank/DDBJ databases">
        <authorList>
            <person name="Jin C."/>
        </authorList>
    </citation>
    <scope>NUCLEOTIDE SEQUENCE [LARGE SCALE GENOMIC DNA]</scope>
    <source>
        <strain evidence="5 6">BN140002</strain>
    </source>
</reference>
<dbReference type="OrthoDB" id="9775455at2"/>
<name>A0A5B2V8U6_9HYPH</name>
<keyword evidence="6" id="KW-1185">Reference proteome</keyword>
<dbReference type="RefSeq" id="WP_149821579.1">
    <property type="nucleotide sequence ID" value="NZ_VUOA01000040.1"/>
</dbReference>
<keyword evidence="2" id="KW-0732">Signal</keyword>
<dbReference type="InterPro" id="IPR032789">
    <property type="entry name" value="T2SS-T3SS_pil_N"/>
</dbReference>
<feature type="signal peptide" evidence="2">
    <location>
        <begin position="1"/>
        <end position="32"/>
    </location>
</feature>
<dbReference type="Pfam" id="PF00263">
    <property type="entry name" value="Secretin"/>
    <property type="match status" value="1"/>
</dbReference>